<feature type="compositionally biased region" description="Polar residues" evidence="1">
    <location>
        <begin position="205"/>
        <end position="218"/>
    </location>
</feature>
<dbReference type="Proteomes" id="UP001633002">
    <property type="component" value="Unassembled WGS sequence"/>
</dbReference>
<feature type="region of interest" description="Disordered" evidence="1">
    <location>
        <begin position="114"/>
        <end position="261"/>
    </location>
</feature>
<feature type="compositionally biased region" description="Low complexity" evidence="1">
    <location>
        <begin position="228"/>
        <end position="239"/>
    </location>
</feature>
<sequence>MRTILPMATSEHDDLASKGKGGVLNISEDIGSNDKYFKALSSLRFKLLLEKKSHSSMWEFLELCHTYSVDLTSLGKSGAAGTSTSGEGLKKQKVKAAVPVKKLKVVAAVPPKKPTTWTVQASKPKTATQSSTPEASKQKTRTPGLASEASKLRLGTLGLNPEASKLKTGTSADTTGKKLGTKSVRIIPPTQNQPSVPSIILPSKLGSSSGHADLTTNAPEADNTRRTPQQSSPQQSVQPLTVNPVRHSADGGSVVDSGKNKLQGRVKFDLCSFLSGG</sequence>
<evidence type="ECO:0000313" key="3">
    <source>
        <dbReference type="Proteomes" id="UP001633002"/>
    </source>
</evidence>
<keyword evidence="3" id="KW-1185">Reference proteome</keyword>
<accession>A0ABD3H254</accession>
<reference evidence="2 3" key="1">
    <citation type="submission" date="2024-09" db="EMBL/GenBank/DDBJ databases">
        <title>Chromosome-scale assembly of Riccia sorocarpa.</title>
        <authorList>
            <person name="Paukszto L."/>
        </authorList>
    </citation>
    <scope>NUCLEOTIDE SEQUENCE [LARGE SCALE GENOMIC DNA]</scope>
    <source>
        <strain evidence="2">LP-2024</strain>
        <tissue evidence="2">Aerial parts of the thallus</tissue>
    </source>
</reference>
<comment type="caution">
    <text evidence="2">The sequence shown here is derived from an EMBL/GenBank/DDBJ whole genome shotgun (WGS) entry which is preliminary data.</text>
</comment>
<organism evidence="2 3">
    <name type="scientific">Riccia sorocarpa</name>
    <dbReference type="NCBI Taxonomy" id="122646"/>
    <lineage>
        <taxon>Eukaryota</taxon>
        <taxon>Viridiplantae</taxon>
        <taxon>Streptophyta</taxon>
        <taxon>Embryophyta</taxon>
        <taxon>Marchantiophyta</taxon>
        <taxon>Marchantiopsida</taxon>
        <taxon>Marchantiidae</taxon>
        <taxon>Marchantiales</taxon>
        <taxon>Ricciaceae</taxon>
        <taxon>Riccia</taxon>
    </lineage>
</organism>
<dbReference type="AlphaFoldDB" id="A0ABD3H254"/>
<evidence type="ECO:0000256" key="1">
    <source>
        <dbReference type="SAM" id="MobiDB-lite"/>
    </source>
</evidence>
<gene>
    <name evidence="2" type="ORF">R1sor_003630</name>
</gene>
<name>A0ABD3H254_9MARC</name>
<evidence type="ECO:0000313" key="2">
    <source>
        <dbReference type="EMBL" id="KAL3685608.1"/>
    </source>
</evidence>
<proteinExistence type="predicted"/>
<feature type="compositionally biased region" description="Polar residues" evidence="1">
    <location>
        <begin position="115"/>
        <end position="135"/>
    </location>
</feature>
<protein>
    <submittedName>
        <fullName evidence="2">Uncharacterized protein</fullName>
    </submittedName>
</protein>
<dbReference type="EMBL" id="JBJQOH010000006">
    <property type="protein sequence ID" value="KAL3685608.1"/>
    <property type="molecule type" value="Genomic_DNA"/>
</dbReference>